<gene>
    <name evidence="13" type="ORF">METZ01_LOCUS58528</name>
</gene>
<dbReference type="AlphaFoldDB" id="A0A381SQI9"/>
<evidence type="ECO:0000256" key="11">
    <source>
        <dbReference type="ARBA" id="ARBA00049902"/>
    </source>
</evidence>
<dbReference type="Pfam" id="PF01098">
    <property type="entry name" value="FTSW_RODA_SPOVE"/>
    <property type="match status" value="1"/>
</dbReference>
<evidence type="ECO:0000256" key="3">
    <source>
        <dbReference type="ARBA" id="ARBA00022679"/>
    </source>
</evidence>
<feature type="transmembrane region" description="Helical" evidence="12">
    <location>
        <begin position="306"/>
        <end position="327"/>
    </location>
</feature>
<evidence type="ECO:0000313" key="13">
    <source>
        <dbReference type="EMBL" id="SVA05674.1"/>
    </source>
</evidence>
<protein>
    <recommendedName>
        <fullName evidence="10">peptidoglycan glycosyltransferase</fullName>
        <ecNumber evidence="10">2.4.99.28</ecNumber>
    </recommendedName>
    <alternativeName>
        <fullName evidence="9">Peptidoglycan polymerase</fullName>
    </alternativeName>
</protein>
<evidence type="ECO:0000256" key="8">
    <source>
        <dbReference type="ARBA" id="ARBA00023136"/>
    </source>
</evidence>
<comment type="subcellular location">
    <subcellularLocation>
        <location evidence="1">Membrane</location>
        <topology evidence="1">Multi-pass membrane protein</topology>
    </subcellularLocation>
</comment>
<comment type="catalytic activity">
    <reaction evidence="11">
        <text>[GlcNAc-(1-&gt;4)-Mur2Ac(oyl-L-Ala-gamma-D-Glu-L-Lys-D-Ala-D-Ala)](n)-di-trans,octa-cis-undecaprenyl diphosphate + beta-D-GlcNAc-(1-&gt;4)-Mur2Ac(oyl-L-Ala-gamma-D-Glu-L-Lys-D-Ala-D-Ala)-di-trans,octa-cis-undecaprenyl diphosphate = [GlcNAc-(1-&gt;4)-Mur2Ac(oyl-L-Ala-gamma-D-Glu-L-Lys-D-Ala-D-Ala)](n+1)-di-trans,octa-cis-undecaprenyl diphosphate + di-trans,octa-cis-undecaprenyl diphosphate + H(+)</text>
        <dbReference type="Rhea" id="RHEA:23708"/>
        <dbReference type="Rhea" id="RHEA-COMP:9602"/>
        <dbReference type="Rhea" id="RHEA-COMP:9603"/>
        <dbReference type="ChEBI" id="CHEBI:15378"/>
        <dbReference type="ChEBI" id="CHEBI:58405"/>
        <dbReference type="ChEBI" id="CHEBI:60033"/>
        <dbReference type="ChEBI" id="CHEBI:78435"/>
        <dbReference type="EC" id="2.4.99.28"/>
    </reaction>
</comment>
<dbReference type="GO" id="GO:0008360">
    <property type="term" value="P:regulation of cell shape"/>
    <property type="evidence" value="ECO:0007669"/>
    <property type="project" value="UniProtKB-KW"/>
</dbReference>
<dbReference type="GO" id="GO:0032153">
    <property type="term" value="C:cell division site"/>
    <property type="evidence" value="ECO:0007669"/>
    <property type="project" value="TreeGrafter"/>
</dbReference>
<evidence type="ECO:0000256" key="6">
    <source>
        <dbReference type="ARBA" id="ARBA00022984"/>
    </source>
</evidence>
<dbReference type="PANTHER" id="PTHR30474">
    <property type="entry name" value="CELL CYCLE PROTEIN"/>
    <property type="match status" value="1"/>
</dbReference>
<evidence type="ECO:0000256" key="9">
    <source>
        <dbReference type="ARBA" id="ARBA00032370"/>
    </source>
</evidence>
<feature type="transmembrane region" description="Helical" evidence="12">
    <location>
        <begin position="339"/>
        <end position="360"/>
    </location>
</feature>
<keyword evidence="6" id="KW-0573">Peptidoglycan synthesis</keyword>
<feature type="transmembrane region" description="Helical" evidence="12">
    <location>
        <begin position="12"/>
        <end position="31"/>
    </location>
</feature>
<keyword evidence="8 12" id="KW-0472">Membrane</keyword>
<feature type="transmembrane region" description="Helical" evidence="12">
    <location>
        <begin position="51"/>
        <end position="68"/>
    </location>
</feature>
<dbReference type="GO" id="GO:0008955">
    <property type="term" value="F:peptidoglycan glycosyltransferase activity"/>
    <property type="evidence" value="ECO:0007669"/>
    <property type="project" value="UniProtKB-EC"/>
</dbReference>
<keyword evidence="7 12" id="KW-1133">Transmembrane helix</keyword>
<feature type="transmembrane region" description="Helical" evidence="12">
    <location>
        <begin position="274"/>
        <end position="294"/>
    </location>
</feature>
<keyword evidence="5" id="KW-0133">Cell shape</keyword>
<organism evidence="13">
    <name type="scientific">marine metagenome</name>
    <dbReference type="NCBI Taxonomy" id="408172"/>
    <lineage>
        <taxon>unclassified sequences</taxon>
        <taxon>metagenomes</taxon>
        <taxon>ecological metagenomes</taxon>
    </lineage>
</organism>
<feature type="transmembrane region" description="Helical" evidence="12">
    <location>
        <begin position="117"/>
        <end position="133"/>
    </location>
</feature>
<dbReference type="PANTHER" id="PTHR30474:SF2">
    <property type="entry name" value="PEPTIDOGLYCAN GLYCOSYLTRANSFERASE FTSW-RELATED"/>
    <property type="match status" value="1"/>
</dbReference>
<evidence type="ECO:0000256" key="4">
    <source>
        <dbReference type="ARBA" id="ARBA00022692"/>
    </source>
</evidence>
<keyword evidence="3" id="KW-0808">Transferase</keyword>
<dbReference type="EMBL" id="UINC01003365">
    <property type="protein sequence ID" value="SVA05674.1"/>
    <property type="molecule type" value="Genomic_DNA"/>
</dbReference>
<evidence type="ECO:0000256" key="12">
    <source>
        <dbReference type="SAM" id="Phobius"/>
    </source>
</evidence>
<evidence type="ECO:0000256" key="5">
    <source>
        <dbReference type="ARBA" id="ARBA00022960"/>
    </source>
</evidence>
<accession>A0A381SQI9</accession>
<dbReference type="InterPro" id="IPR001182">
    <property type="entry name" value="FtsW/RodA"/>
</dbReference>
<dbReference type="GO" id="GO:0015648">
    <property type="term" value="F:lipid-linked peptidoglycan transporter activity"/>
    <property type="evidence" value="ECO:0007669"/>
    <property type="project" value="TreeGrafter"/>
</dbReference>
<evidence type="ECO:0000256" key="10">
    <source>
        <dbReference type="ARBA" id="ARBA00044770"/>
    </source>
</evidence>
<feature type="transmembrane region" description="Helical" evidence="12">
    <location>
        <begin position="140"/>
        <end position="156"/>
    </location>
</feature>
<keyword evidence="4 12" id="KW-0812">Transmembrane</keyword>
<evidence type="ECO:0000256" key="1">
    <source>
        <dbReference type="ARBA" id="ARBA00004141"/>
    </source>
</evidence>
<sequence length="381" mass="42950">MIGEWWFTVDRLFLFGVIFLGMIGLYFSLAISPVEADDLNTDKYYFLMRQTIYLFVSLSLMFLVSILSESFTRKLSLIMFFFGILGLLLTLFIGVNSGGSSRWLSLWGYTTVQPSEFLKPAFVVLSAWFYTRAKIEKDKMLWWLPIILFLIISLLLLSQPDLGQTILLFLTLLGVIFLQGLSWTIIAPIFVLGLFSFVIFYLNFSHFALRVDSWLEIWFGSGKVDSKLTQTQAAIDAIENGKIFGKGIGESWVKYDLPDAYTDFIFAAIAEENGLIVTLPIMILYCALVFRGFSKVLIQHNYFKQLASAGLLLLFGLQTLIHIAVNLSLVPAKGMTLPFISYGGSSMVSMGITMGMFLAITRKTSPSISKSKDLIKYETMV</sequence>
<feature type="transmembrane region" description="Helical" evidence="12">
    <location>
        <begin position="162"/>
        <end position="178"/>
    </location>
</feature>
<dbReference type="GO" id="GO:0051301">
    <property type="term" value="P:cell division"/>
    <property type="evidence" value="ECO:0007669"/>
    <property type="project" value="InterPro"/>
</dbReference>
<dbReference type="GO" id="GO:0009252">
    <property type="term" value="P:peptidoglycan biosynthetic process"/>
    <property type="evidence" value="ECO:0007669"/>
    <property type="project" value="UniProtKB-KW"/>
</dbReference>
<feature type="transmembrane region" description="Helical" evidence="12">
    <location>
        <begin position="185"/>
        <end position="204"/>
    </location>
</feature>
<feature type="transmembrane region" description="Helical" evidence="12">
    <location>
        <begin position="75"/>
        <end position="97"/>
    </location>
</feature>
<evidence type="ECO:0000256" key="2">
    <source>
        <dbReference type="ARBA" id="ARBA00022676"/>
    </source>
</evidence>
<dbReference type="GO" id="GO:0005886">
    <property type="term" value="C:plasma membrane"/>
    <property type="evidence" value="ECO:0007669"/>
    <property type="project" value="TreeGrafter"/>
</dbReference>
<keyword evidence="2" id="KW-0328">Glycosyltransferase</keyword>
<reference evidence="13" key="1">
    <citation type="submission" date="2018-05" db="EMBL/GenBank/DDBJ databases">
        <authorList>
            <person name="Lanie J.A."/>
            <person name="Ng W.-L."/>
            <person name="Kazmierczak K.M."/>
            <person name="Andrzejewski T.M."/>
            <person name="Davidsen T.M."/>
            <person name="Wayne K.J."/>
            <person name="Tettelin H."/>
            <person name="Glass J.I."/>
            <person name="Rusch D."/>
            <person name="Podicherti R."/>
            <person name="Tsui H.-C.T."/>
            <person name="Winkler M.E."/>
        </authorList>
    </citation>
    <scope>NUCLEOTIDE SEQUENCE</scope>
</reference>
<name>A0A381SQI9_9ZZZZ</name>
<dbReference type="EC" id="2.4.99.28" evidence="10"/>
<evidence type="ECO:0000256" key="7">
    <source>
        <dbReference type="ARBA" id="ARBA00022989"/>
    </source>
</evidence>
<proteinExistence type="predicted"/>